<gene>
    <name evidence="2" type="ORF">EZS27_012245</name>
</gene>
<sequence length="149" mass="16472">MRYSFIILLVSALAALPARAQTNIITSLQQEVEGEGKVTIHQSPHINALLGTSQTGGEEKAIKASGYRIQVYAGNNSREARDEAASMAARVKGHFPDVGVYTSFDPPHWICRVGDFPTIEEADAMAFQLKNLLIFKELFIVKEQINIRL</sequence>
<dbReference type="PROSITE" id="PS51724">
    <property type="entry name" value="SPOR"/>
    <property type="match status" value="1"/>
</dbReference>
<dbReference type="AlphaFoldDB" id="A0A5J4S278"/>
<name>A0A5J4S278_9ZZZZ</name>
<comment type="caution">
    <text evidence="2">The sequence shown here is derived from an EMBL/GenBank/DDBJ whole genome shotgun (WGS) entry which is preliminary data.</text>
</comment>
<feature type="domain" description="SPOR" evidence="1">
    <location>
        <begin position="61"/>
        <end position="143"/>
    </location>
</feature>
<proteinExistence type="predicted"/>
<dbReference type="EMBL" id="SNRY01000503">
    <property type="protein sequence ID" value="KAA6339848.1"/>
    <property type="molecule type" value="Genomic_DNA"/>
</dbReference>
<protein>
    <recommendedName>
        <fullName evidence="1">SPOR domain-containing protein</fullName>
    </recommendedName>
</protein>
<dbReference type="InterPro" id="IPR007730">
    <property type="entry name" value="SPOR-like_dom"/>
</dbReference>
<evidence type="ECO:0000313" key="2">
    <source>
        <dbReference type="EMBL" id="KAA6339848.1"/>
    </source>
</evidence>
<dbReference type="GO" id="GO:0042834">
    <property type="term" value="F:peptidoglycan binding"/>
    <property type="evidence" value="ECO:0007669"/>
    <property type="project" value="InterPro"/>
</dbReference>
<organism evidence="2">
    <name type="scientific">termite gut metagenome</name>
    <dbReference type="NCBI Taxonomy" id="433724"/>
    <lineage>
        <taxon>unclassified sequences</taxon>
        <taxon>metagenomes</taxon>
        <taxon>organismal metagenomes</taxon>
    </lineage>
</organism>
<evidence type="ECO:0000259" key="1">
    <source>
        <dbReference type="PROSITE" id="PS51724"/>
    </source>
</evidence>
<accession>A0A5J4S278</accession>
<dbReference type="Pfam" id="PF05036">
    <property type="entry name" value="SPOR"/>
    <property type="match status" value="1"/>
</dbReference>
<reference evidence="2" key="1">
    <citation type="submission" date="2019-03" db="EMBL/GenBank/DDBJ databases">
        <title>Single cell metagenomics reveals metabolic interactions within the superorganism composed of flagellate Streblomastix strix and complex community of Bacteroidetes bacteria on its surface.</title>
        <authorList>
            <person name="Treitli S.C."/>
            <person name="Kolisko M."/>
            <person name="Husnik F."/>
            <person name="Keeling P."/>
            <person name="Hampl V."/>
        </authorList>
    </citation>
    <scope>NUCLEOTIDE SEQUENCE</scope>
    <source>
        <strain evidence="2">STM</strain>
    </source>
</reference>